<dbReference type="Gene3D" id="3.40.50.200">
    <property type="entry name" value="Peptidase S8/S53 domain"/>
    <property type="match status" value="1"/>
</dbReference>
<dbReference type="PRINTS" id="PR00723">
    <property type="entry name" value="SUBTILISIN"/>
</dbReference>
<evidence type="ECO:0000256" key="5">
    <source>
        <dbReference type="PROSITE-ProRule" id="PRU01240"/>
    </source>
</evidence>
<keyword evidence="4 5" id="KW-0720">Serine protease</keyword>
<evidence type="ECO:0000256" key="4">
    <source>
        <dbReference type="ARBA" id="ARBA00022825"/>
    </source>
</evidence>
<keyword evidence="6" id="KW-0732">Signal</keyword>
<feature type="chain" id="PRO_5037297893" evidence="6">
    <location>
        <begin position="31"/>
        <end position="590"/>
    </location>
</feature>
<organism evidence="9 10">
    <name type="scientific">Paractinoplanes toevensis</name>
    <dbReference type="NCBI Taxonomy" id="571911"/>
    <lineage>
        <taxon>Bacteria</taxon>
        <taxon>Bacillati</taxon>
        <taxon>Actinomycetota</taxon>
        <taxon>Actinomycetes</taxon>
        <taxon>Micromonosporales</taxon>
        <taxon>Micromonosporaceae</taxon>
        <taxon>Paractinoplanes</taxon>
    </lineage>
</organism>
<dbReference type="PROSITE" id="PS00137">
    <property type="entry name" value="SUBTILASE_HIS"/>
    <property type="match status" value="1"/>
</dbReference>
<evidence type="ECO:0000313" key="10">
    <source>
        <dbReference type="Proteomes" id="UP000677082"/>
    </source>
</evidence>
<dbReference type="Gene3D" id="2.60.40.10">
    <property type="entry name" value="Immunoglobulins"/>
    <property type="match status" value="2"/>
</dbReference>
<dbReference type="InterPro" id="IPR036852">
    <property type="entry name" value="Peptidase_S8/S53_dom_sf"/>
</dbReference>
<protein>
    <submittedName>
        <fullName evidence="9">Uncharacterized protein</fullName>
    </submittedName>
</protein>
<feature type="active site" description="Charge relay system" evidence="5">
    <location>
        <position position="150"/>
    </location>
</feature>
<dbReference type="Pfam" id="PF17957">
    <property type="entry name" value="Big_7"/>
    <property type="match status" value="1"/>
</dbReference>
<dbReference type="PROSITE" id="PS51892">
    <property type="entry name" value="SUBTILASE"/>
    <property type="match status" value="1"/>
</dbReference>
<comment type="similarity">
    <text evidence="1 5">Belongs to the peptidase S8 family.</text>
</comment>
<evidence type="ECO:0000256" key="6">
    <source>
        <dbReference type="SAM" id="SignalP"/>
    </source>
</evidence>
<feature type="domain" description="Peptidase S8/S53" evidence="7">
    <location>
        <begin position="142"/>
        <end position="385"/>
    </location>
</feature>
<feature type="active site" description="Charge relay system" evidence="5">
    <location>
        <position position="182"/>
    </location>
</feature>
<keyword evidence="3 5" id="KW-0378">Hydrolase</keyword>
<dbReference type="InterPro" id="IPR054399">
    <property type="entry name" value="Fervidolysin-like_N_prodom"/>
</dbReference>
<proteinExistence type="inferred from homology"/>
<dbReference type="EMBL" id="BOQN01000059">
    <property type="protein sequence ID" value="GIM92734.1"/>
    <property type="molecule type" value="Genomic_DNA"/>
</dbReference>
<dbReference type="InterPro" id="IPR023828">
    <property type="entry name" value="Peptidase_S8_Ser-AS"/>
</dbReference>
<dbReference type="GO" id="GO:0006508">
    <property type="term" value="P:proteolysis"/>
    <property type="evidence" value="ECO:0007669"/>
    <property type="project" value="UniProtKB-KW"/>
</dbReference>
<evidence type="ECO:0000313" key="9">
    <source>
        <dbReference type="EMBL" id="GIM92734.1"/>
    </source>
</evidence>
<dbReference type="InterPro" id="IPR015500">
    <property type="entry name" value="Peptidase_S8_subtilisin-rel"/>
</dbReference>
<dbReference type="Proteomes" id="UP000677082">
    <property type="component" value="Unassembled WGS sequence"/>
</dbReference>
<dbReference type="Pfam" id="PF00082">
    <property type="entry name" value="Peptidase_S8"/>
    <property type="match status" value="1"/>
</dbReference>
<keyword evidence="2 5" id="KW-0645">Protease</keyword>
<dbReference type="GO" id="GO:0005975">
    <property type="term" value="P:carbohydrate metabolic process"/>
    <property type="evidence" value="ECO:0007669"/>
    <property type="project" value="UniProtKB-ARBA"/>
</dbReference>
<evidence type="ECO:0000259" key="7">
    <source>
        <dbReference type="Pfam" id="PF00082"/>
    </source>
</evidence>
<evidence type="ECO:0000256" key="3">
    <source>
        <dbReference type="ARBA" id="ARBA00022801"/>
    </source>
</evidence>
<dbReference type="GO" id="GO:0004252">
    <property type="term" value="F:serine-type endopeptidase activity"/>
    <property type="evidence" value="ECO:0007669"/>
    <property type="project" value="UniProtKB-UniRule"/>
</dbReference>
<comment type="caution">
    <text evidence="9">The sequence shown here is derived from an EMBL/GenBank/DDBJ whole genome shotgun (WGS) entry which is preliminary data.</text>
</comment>
<feature type="domain" description="Fervidolysin-like N-terminal prodomain" evidence="8">
    <location>
        <begin position="31"/>
        <end position="102"/>
    </location>
</feature>
<sequence>MQLTKRRIAVGLISTAVVVSLTSAATWAQAAETTTASAAPVHLIVGYKSGANPASVVQKFAAAGARSSALSDLNASTLQVPAARSAALISALRSDPTVAYVETDRVRKVAEVTPNDPVYTANFQPELKEVDVPAAWDTTTGSVVKIAVIDTGVTMTGDLTGAVLGGYDFVNNDTEAADDFGHGTTVASLIAARGNNNQGMAGVCWGCAILPVKVLDRTGSGYDSTIAKGITWAVGQGAKIINLSLGGTGYSQVLADAVAYANAASVLVVAAAGNDDKSVVNYPAAYPDVLAVGATNRCPNFANDPTCTEGTTDKAKFSNFNSGNQWVDVAAPGIVTGMDTDGNYNTGEAGTSFSAPIVSGIAGLLKSYKPNYTGWSLMTSIQATAVPIGSWVTWGKVSATRAFTFGNDTAAPTISGLTPGQNWKVRGPITFTPYKLGDAWSGIRNVTVYVNGVYRGGSYKAPFAVKWNPGSWTGVANVQYRAYDKAGNVKLYTRAFIADNTAPAVKITKAPKNKSKVKGTVKVYYTGSDKYGIKSYQLLINGKVIQTHSTTKSPFTFVASKYPKNSIKVQVRAYDLAGNSRITSTLTYKR</sequence>
<evidence type="ECO:0000256" key="2">
    <source>
        <dbReference type="ARBA" id="ARBA00022670"/>
    </source>
</evidence>
<reference evidence="9 10" key="1">
    <citation type="submission" date="2021-03" db="EMBL/GenBank/DDBJ databases">
        <title>Whole genome shotgun sequence of Actinoplanes toevensis NBRC 105298.</title>
        <authorList>
            <person name="Komaki H."/>
            <person name="Tamura T."/>
        </authorList>
    </citation>
    <scope>NUCLEOTIDE SEQUENCE [LARGE SCALE GENOMIC DNA]</scope>
    <source>
        <strain evidence="9 10">NBRC 105298</strain>
    </source>
</reference>
<feature type="active site" description="Charge relay system" evidence="5">
    <location>
        <position position="352"/>
    </location>
</feature>
<dbReference type="InterPro" id="IPR013783">
    <property type="entry name" value="Ig-like_fold"/>
</dbReference>
<evidence type="ECO:0000256" key="1">
    <source>
        <dbReference type="ARBA" id="ARBA00011073"/>
    </source>
</evidence>
<dbReference type="InterPro" id="IPR022398">
    <property type="entry name" value="Peptidase_S8_His-AS"/>
</dbReference>
<dbReference type="PANTHER" id="PTHR43399:SF4">
    <property type="entry name" value="CELL WALL-ASSOCIATED PROTEASE"/>
    <property type="match status" value="1"/>
</dbReference>
<dbReference type="PANTHER" id="PTHR43399">
    <property type="entry name" value="SUBTILISIN-RELATED"/>
    <property type="match status" value="1"/>
</dbReference>
<dbReference type="InterPro" id="IPR051048">
    <property type="entry name" value="Peptidase_S8/S53_subtilisin"/>
</dbReference>
<keyword evidence="10" id="KW-1185">Reference proteome</keyword>
<dbReference type="SUPFAM" id="SSF52743">
    <property type="entry name" value="Subtilisin-like"/>
    <property type="match status" value="1"/>
</dbReference>
<feature type="signal peptide" evidence="6">
    <location>
        <begin position="1"/>
        <end position="30"/>
    </location>
</feature>
<dbReference type="InterPro" id="IPR000209">
    <property type="entry name" value="Peptidase_S8/S53_dom"/>
</dbReference>
<name>A0A919W3F6_9ACTN</name>
<dbReference type="AlphaFoldDB" id="A0A919W3F6"/>
<gene>
    <name evidence="9" type="ORF">Ato02nite_045270</name>
</gene>
<evidence type="ECO:0000259" key="8">
    <source>
        <dbReference type="Pfam" id="PF22148"/>
    </source>
</evidence>
<accession>A0A919W3F6</accession>
<dbReference type="Pfam" id="PF22148">
    <property type="entry name" value="Fervidolysin_NPro-like"/>
    <property type="match status" value="1"/>
</dbReference>
<dbReference type="PROSITE" id="PS00138">
    <property type="entry name" value="SUBTILASE_SER"/>
    <property type="match status" value="1"/>
</dbReference>